<protein>
    <recommendedName>
        <fullName evidence="1">YjiS-like domain-containing protein</fullName>
    </recommendedName>
</protein>
<gene>
    <name evidence="2" type="ORF">SDC9_47049</name>
</gene>
<evidence type="ECO:0000259" key="1">
    <source>
        <dbReference type="Pfam" id="PF06568"/>
    </source>
</evidence>
<dbReference type="AlphaFoldDB" id="A0A644WBC5"/>
<reference evidence="2" key="1">
    <citation type="submission" date="2019-08" db="EMBL/GenBank/DDBJ databases">
        <authorList>
            <person name="Kucharzyk K."/>
            <person name="Murdoch R.W."/>
            <person name="Higgins S."/>
            <person name="Loffler F."/>
        </authorList>
    </citation>
    <scope>NUCLEOTIDE SEQUENCE</scope>
</reference>
<accession>A0A644WBC5</accession>
<proteinExistence type="predicted"/>
<dbReference type="EMBL" id="VSSQ01000755">
    <property type="protein sequence ID" value="MPM00817.1"/>
    <property type="molecule type" value="Genomic_DNA"/>
</dbReference>
<organism evidence="2">
    <name type="scientific">bioreactor metagenome</name>
    <dbReference type="NCBI Taxonomy" id="1076179"/>
    <lineage>
        <taxon>unclassified sequences</taxon>
        <taxon>metagenomes</taxon>
        <taxon>ecological metagenomes</taxon>
    </lineage>
</organism>
<feature type="domain" description="YjiS-like" evidence="1">
    <location>
        <begin position="60"/>
        <end position="94"/>
    </location>
</feature>
<evidence type="ECO:0000313" key="2">
    <source>
        <dbReference type="EMBL" id="MPM00817.1"/>
    </source>
</evidence>
<comment type="caution">
    <text evidence="2">The sequence shown here is derived from an EMBL/GenBank/DDBJ whole genome shotgun (WGS) entry which is preliminary data.</text>
</comment>
<dbReference type="Pfam" id="PF06568">
    <property type="entry name" value="YjiS-like"/>
    <property type="match status" value="1"/>
</dbReference>
<sequence length="105" mass="11848">MAALQLRAIVQLQHWRHVCVNSDGREATATRRRPKVETMALVTDIRTADFGLAQLVASFREGMARRKVFRQTLRELKSLSGAELEDLGIHRSMITRVALEAAYGK</sequence>
<name>A0A644WBC5_9ZZZZ</name>
<dbReference type="InterPro" id="IPR009506">
    <property type="entry name" value="YjiS-like"/>
</dbReference>